<comment type="subcellular location">
    <subcellularLocation>
        <location evidence="2">Cell projection</location>
        <location evidence="2">Dendrite</location>
    </subcellularLocation>
    <subcellularLocation>
        <location evidence="1">Cytoplasm</location>
        <location evidence="1">Stress granule</location>
    </subcellularLocation>
    <subcellularLocation>
        <location evidence="4">Cytoplasm</location>
        <location evidence="4">Perinuclear region</location>
    </subcellularLocation>
    <subcellularLocation>
        <location evidence="3">Nucleus speckle</location>
    </subcellularLocation>
</comment>
<evidence type="ECO:0000256" key="12">
    <source>
        <dbReference type="ARBA" id="ARBA00022845"/>
    </source>
</evidence>
<evidence type="ECO:0000313" key="20">
    <source>
        <dbReference type="EMBL" id="CAD7649663.1"/>
    </source>
</evidence>
<comment type="similarity">
    <text evidence="5">Belongs to the CASC3 family.</text>
</comment>
<evidence type="ECO:0000256" key="18">
    <source>
        <dbReference type="SAM" id="MobiDB-lite"/>
    </source>
</evidence>
<feature type="compositionally biased region" description="Polar residues" evidence="18">
    <location>
        <begin position="756"/>
        <end position="770"/>
    </location>
</feature>
<dbReference type="AlphaFoldDB" id="A0A7R9LZU3"/>
<dbReference type="GO" id="GO:0035145">
    <property type="term" value="C:exon-exon junction complex"/>
    <property type="evidence" value="ECO:0007669"/>
    <property type="project" value="InterPro"/>
</dbReference>
<evidence type="ECO:0000313" key="21">
    <source>
        <dbReference type="Proteomes" id="UP000728032"/>
    </source>
</evidence>
<dbReference type="PANTHER" id="PTHR13434">
    <property type="entry name" value="PROTEIN CASC3"/>
    <property type="match status" value="1"/>
</dbReference>
<dbReference type="Gene3D" id="2.60.120.620">
    <property type="entry name" value="q2cbj1_9rhob like domain"/>
    <property type="match status" value="1"/>
</dbReference>
<evidence type="ECO:0000256" key="8">
    <source>
        <dbReference type="ARBA" id="ARBA00022490"/>
    </source>
</evidence>
<evidence type="ECO:0000256" key="7">
    <source>
        <dbReference type="ARBA" id="ARBA00022448"/>
    </source>
</evidence>
<feature type="compositionally biased region" description="Basic and acidic residues" evidence="18">
    <location>
        <begin position="303"/>
        <end position="316"/>
    </location>
</feature>
<feature type="compositionally biased region" description="Acidic residues" evidence="18">
    <location>
        <begin position="79"/>
        <end position="88"/>
    </location>
</feature>
<dbReference type="GO" id="GO:0005681">
    <property type="term" value="C:spliceosomal complex"/>
    <property type="evidence" value="ECO:0007669"/>
    <property type="project" value="UniProtKB-KW"/>
</dbReference>
<feature type="compositionally biased region" description="Low complexity" evidence="18">
    <location>
        <begin position="125"/>
        <end position="134"/>
    </location>
</feature>
<dbReference type="GO" id="GO:0006417">
    <property type="term" value="P:regulation of translation"/>
    <property type="evidence" value="ECO:0007669"/>
    <property type="project" value="UniProtKB-KW"/>
</dbReference>
<feature type="compositionally biased region" description="Acidic residues" evidence="18">
    <location>
        <begin position="231"/>
        <end position="272"/>
    </location>
</feature>
<dbReference type="GO" id="GO:0008380">
    <property type="term" value="P:RNA splicing"/>
    <property type="evidence" value="ECO:0007669"/>
    <property type="project" value="UniProtKB-KW"/>
</dbReference>
<keyword evidence="14" id="KW-0866">Nonsense-mediated mRNA decay</keyword>
<sequence length="877" mass="101582">MAHTILGSVLALFWHHFDQSGELDGQTLHSGCPVLVGHKWIAGKWIQSMGQEFRKPYTIDNHESESERRCTSASNAGESEYESADDEEAKGNDQSFEDTVSEPQNLSPPSAETAEAIDAKEEMSVETSVECVVESESKTCAQIDDKEVTNESNSEIITETCNSQTTDNVCENESKINDLPNDEKTESKVSEELSEVSQRDGIELNDNKSDENRVDVDMSSDKENDDKSETNENDLNDELADEEGGREEIADDMDNEYEDMDESDECSVESDNDGVNKENEEENSDRERQQGDGEESNDSQSAQKDKNLDQDEDKRNPQYIPKRGPFYEHDDRNEMVAQEASEVPEEVKEPTTTTTTKEETPTKPIVIAKTPNEPETDKKVKKKVWVERERWGHDLFKEDEQTPKSKDELVNTYGYDIRTEDNAPKARRLRRYGRGPNKYTRQWQDENAYSRGSGRTSPPVSERNERPLRSERNDRNERPEREREHPIRTNSMTERRERPERNERKGSDRLIDRSPNEKTFRSNRDRVERSDRKDRVERNDRRERRPEPRDRLGDRAHQRSNEMLHNKGIECGRPEPRDRLGDRAHQRSNEMLHNKGMSARNERPLNDNNKRFDYEENVEKRSQAFSKDDFPELPNNDLRKKLNSNQQSAQQQEPTNRIQRPERRADAYSDMDEHNTSNKEYKTEPMKIIEAIEHNSRQTAYNDPNVVRTLTFENSKFSQRNSSAGYEYDDERGGAGGRARGRKSADMEGSGRPIRKSNSSLNYGTYSQQKEATDNYRSHRNSGRTDRSYHSEEPLNRNAERYYEEDSYGTLRDREPNYISSTSPMQKMSIEEKNAVLNRNNESEQTRPKRYSSLRQQQQQQRVIPDNMSSIASIGHG</sequence>
<dbReference type="Proteomes" id="UP000728032">
    <property type="component" value="Unassembled WGS sequence"/>
</dbReference>
<name>A0A7R9LZU3_9ACAR</name>
<evidence type="ECO:0000256" key="6">
    <source>
        <dbReference type="ARBA" id="ARBA00019964"/>
    </source>
</evidence>
<dbReference type="GO" id="GO:0016607">
    <property type="term" value="C:nuclear speck"/>
    <property type="evidence" value="ECO:0007669"/>
    <property type="project" value="UniProtKB-SubCell"/>
</dbReference>
<dbReference type="GO" id="GO:0006397">
    <property type="term" value="P:mRNA processing"/>
    <property type="evidence" value="ECO:0007669"/>
    <property type="project" value="UniProtKB-KW"/>
</dbReference>
<dbReference type="EMBL" id="CAJPVJ010003746">
    <property type="protein sequence ID" value="CAG2167910.1"/>
    <property type="molecule type" value="Genomic_DNA"/>
</dbReference>
<evidence type="ECO:0000256" key="10">
    <source>
        <dbReference type="ARBA" id="ARBA00022728"/>
    </source>
</evidence>
<evidence type="ECO:0000256" key="9">
    <source>
        <dbReference type="ARBA" id="ARBA00022664"/>
    </source>
</evidence>
<dbReference type="PANTHER" id="PTHR13434:SF0">
    <property type="entry name" value="PROTEIN CASC3"/>
    <property type="match status" value="1"/>
</dbReference>
<feature type="compositionally biased region" description="Polar residues" evidence="18">
    <location>
        <begin position="150"/>
        <end position="171"/>
    </location>
</feature>
<keyword evidence="7" id="KW-0813">Transport</keyword>
<keyword evidence="17" id="KW-0966">Cell projection</keyword>
<feature type="compositionally biased region" description="Basic and acidic residues" evidence="18">
    <location>
        <begin position="384"/>
        <end position="409"/>
    </location>
</feature>
<reference evidence="20" key="1">
    <citation type="submission" date="2020-11" db="EMBL/GenBank/DDBJ databases">
        <authorList>
            <person name="Tran Van P."/>
        </authorList>
    </citation>
    <scope>NUCLEOTIDE SEQUENCE</scope>
</reference>
<dbReference type="Pfam" id="PF09405">
    <property type="entry name" value="Btz"/>
    <property type="match status" value="1"/>
</dbReference>
<evidence type="ECO:0000256" key="17">
    <source>
        <dbReference type="ARBA" id="ARBA00023273"/>
    </source>
</evidence>
<organism evidence="20">
    <name type="scientific">Oppiella nova</name>
    <dbReference type="NCBI Taxonomy" id="334625"/>
    <lineage>
        <taxon>Eukaryota</taxon>
        <taxon>Metazoa</taxon>
        <taxon>Ecdysozoa</taxon>
        <taxon>Arthropoda</taxon>
        <taxon>Chelicerata</taxon>
        <taxon>Arachnida</taxon>
        <taxon>Acari</taxon>
        <taxon>Acariformes</taxon>
        <taxon>Sarcoptiformes</taxon>
        <taxon>Oribatida</taxon>
        <taxon>Brachypylina</taxon>
        <taxon>Oppioidea</taxon>
        <taxon>Oppiidae</taxon>
        <taxon>Oppiella</taxon>
    </lineage>
</organism>
<keyword evidence="13" id="KW-0694">RNA-binding</keyword>
<evidence type="ECO:0000256" key="16">
    <source>
        <dbReference type="ARBA" id="ARBA00023242"/>
    </source>
</evidence>
<evidence type="ECO:0000256" key="11">
    <source>
        <dbReference type="ARBA" id="ARBA00022816"/>
    </source>
</evidence>
<evidence type="ECO:0000256" key="5">
    <source>
        <dbReference type="ARBA" id="ARBA00009548"/>
    </source>
</evidence>
<keyword evidence="10" id="KW-0747">Spliceosome</keyword>
<feature type="compositionally biased region" description="Polar residues" evidence="18">
    <location>
        <begin position="643"/>
        <end position="658"/>
    </location>
</feature>
<keyword evidence="11" id="KW-0509">mRNA transport</keyword>
<evidence type="ECO:0000256" key="4">
    <source>
        <dbReference type="ARBA" id="ARBA00004556"/>
    </source>
</evidence>
<keyword evidence="16" id="KW-0539">Nucleus</keyword>
<dbReference type="OrthoDB" id="657902at2759"/>
<evidence type="ECO:0000256" key="2">
    <source>
        <dbReference type="ARBA" id="ARBA00004279"/>
    </source>
</evidence>
<dbReference type="GO" id="GO:0000184">
    <property type="term" value="P:nuclear-transcribed mRNA catabolic process, nonsense-mediated decay"/>
    <property type="evidence" value="ECO:0007669"/>
    <property type="project" value="UniProtKB-KW"/>
</dbReference>
<feature type="compositionally biased region" description="Basic and acidic residues" evidence="18">
    <location>
        <begin position="771"/>
        <end position="804"/>
    </location>
</feature>
<feature type="domain" description="Btz" evidence="19">
    <location>
        <begin position="283"/>
        <end position="422"/>
    </location>
</feature>
<feature type="compositionally biased region" description="Polar residues" evidence="18">
    <location>
        <begin position="101"/>
        <end position="110"/>
    </location>
</feature>
<dbReference type="InterPro" id="IPR028544">
    <property type="entry name" value="CASC3"/>
</dbReference>
<protein>
    <recommendedName>
        <fullName evidence="6">Protein CASC3</fullName>
    </recommendedName>
</protein>
<keyword evidence="12" id="KW-0810">Translation regulation</keyword>
<dbReference type="InterPro" id="IPR018545">
    <property type="entry name" value="Btz_dom"/>
</dbReference>
<keyword evidence="15" id="KW-0508">mRNA splicing</keyword>
<feature type="compositionally biased region" description="Polar residues" evidence="18">
    <location>
        <begin position="867"/>
        <end position="877"/>
    </location>
</feature>
<dbReference type="GO" id="GO:0010494">
    <property type="term" value="C:cytoplasmic stress granule"/>
    <property type="evidence" value="ECO:0007669"/>
    <property type="project" value="UniProtKB-SubCell"/>
</dbReference>
<dbReference type="GO" id="GO:0048471">
    <property type="term" value="C:perinuclear region of cytoplasm"/>
    <property type="evidence" value="ECO:0007669"/>
    <property type="project" value="UniProtKB-SubCell"/>
</dbReference>
<evidence type="ECO:0000256" key="14">
    <source>
        <dbReference type="ARBA" id="ARBA00023161"/>
    </source>
</evidence>
<feature type="compositionally biased region" description="Basic and acidic residues" evidence="18">
    <location>
        <begin position="325"/>
        <end position="334"/>
    </location>
</feature>
<proteinExistence type="inferred from homology"/>
<dbReference type="SMART" id="SM01044">
    <property type="entry name" value="Btz"/>
    <property type="match status" value="1"/>
</dbReference>
<gene>
    <name evidence="20" type="ORF">ONB1V03_LOCUS7404</name>
</gene>
<keyword evidence="8" id="KW-0963">Cytoplasm</keyword>
<feature type="compositionally biased region" description="Basic and acidic residues" evidence="18">
    <location>
        <begin position="659"/>
        <end position="696"/>
    </location>
</feature>
<keyword evidence="9" id="KW-0507">mRNA processing</keyword>
<feature type="region of interest" description="Disordered" evidence="18">
    <location>
        <begin position="57"/>
        <end position="877"/>
    </location>
</feature>
<feature type="compositionally biased region" description="Basic and acidic residues" evidence="18">
    <location>
        <begin position="172"/>
        <end position="230"/>
    </location>
</feature>
<dbReference type="GO" id="GO:0030425">
    <property type="term" value="C:dendrite"/>
    <property type="evidence" value="ECO:0007669"/>
    <property type="project" value="UniProtKB-SubCell"/>
</dbReference>
<feature type="compositionally biased region" description="Basic and acidic residues" evidence="18">
    <location>
        <begin position="462"/>
        <end position="593"/>
    </location>
</feature>
<evidence type="ECO:0000256" key="13">
    <source>
        <dbReference type="ARBA" id="ARBA00022884"/>
    </source>
</evidence>
<evidence type="ECO:0000256" key="15">
    <source>
        <dbReference type="ARBA" id="ARBA00023187"/>
    </source>
</evidence>
<keyword evidence="21" id="KW-1185">Reference proteome</keyword>
<feature type="compositionally biased region" description="Basic and acidic residues" evidence="18">
    <location>
        <begin position="600"/>
        <end position="630"/>
    </location>
</feature>
<evidence type="ECO:0000256" key="3">
    <source>
        <dbReference type="ARBA" id="ARBA00004324"/>
    </source>
</evidence>
<accession>A0A7R9LZU3</accession>
<feature type="compositionally biased region" description="Basic and acidic residues" evidence="18">
    <location>
        <begin position="57"/>
        <end position="70"/>
    </location>
</feature>
<dbReference type="EMBL" id="OC918571">
    <property type="protein sequence ID" value="CAD7649663.1"/>
    <property type="molecule type" value="Genomic_DNA"/>
</dbReference>
<evidence type="ECO:0000259" key="19">
    <source>
        <dbReference type="SMART" id="SM01044"/>
    </source>
</evidence>
<feature type="compositionally biased region" description="Polar residues" evidence="18">
    <location>
        <begin position="711"/>
        <end position="724"/>
    </location>
</feature>
<evidence type="ECO:0000256" key="1">
    <source>
        <dbReference type="ARBA" id="ARBA00004210"/>
    </source>
</evidence>
<dbReference type="GO" id="GO:0003729">
    <property type="term" value="F:mRNA binding"/>
    <property type="evidence" value="ECO:0007669"/>
    <property type="project" value="InterPro"/>
</dbReference>
<dbReference type="GO" id="GO:0051028">
    <property type="term" value="P:mRNA transport"/>
    <property type="evidence" value="ECO:0007669"/>
    <property type="project" value="UniProtKB-KW"/>
</dbReference>